<gene>
    <name evidence="1" type="ORF">PCO31111_04887</name>
</gene>
<keyword evidence="2" id="KW-1185">Reference proteome</keyword>
<evidence type="ECO:0008006" key="3">
    <source>
        <dbReference type="Google" id="ProtNLM"/>
    </source>
</evidence>
<protein>
    <recommendedName>
        <fullName evidence="3">DNA methylase N-4/N-6 domain-containing protein</fullName>
    </recommendedName>
</protein>
<name>A0A5E4YZA2_9BURK</name>
<reference evidence="1 2" key="1">
    <citation type="submission" date="2019-08" db="EMBL/GenBank/DDBJ databases">
        <authorList>
            <person name="Peeters C."/>
        </authorList>
    </citation>
    <scope>NUCLEOTIDE SEQUENCE [LARGE SCALE GENOMIC DNA]</scope>
    <source>
        <strain evidence="1 2">LMG 31111</strain>
    </source>
</reference>
<dbReference type="AlphaFoldDB" id="A0A5E4YZA2"/>
<dbReference type="EMBL" id="CABPSE010000026">
    <property type="protein sequence ID" value="VVE53410.1"/>
    <property type="molecule type" value="Genomic_DNA"/>
</dbReference>
<dbReference type="Proteomes" id="UP000383971">
    <property type="component" value="Unassembled WGS sequence"/>
</dbReference>
<evidence type="ECO:0000313" key="1">
    <source>
        <dbReference type="EMBL" id="VVE53410.1"/>
    </source>
</evidence>
<sequence>MGGRRRTKKQETVRDWCAVNITLQKGFVGAKPSAFVFWLMSVLNVQIGDVVADLFPGSGDVQTAIDAYFSAMSGHIQFGLFETESA</sequence>
<accession>A0A5E4YZA2</accession>
<organism evidence="1 2">
    <name type="scientific">Pandoraea communis</name>
    <dbReference type="NCBI Taxonomy" id="2508297"/>
    <lineage>
        <taxon>Bacteria</taxon>
        <taxon>Pseudomonadati</taxon>
        <taxon>Pseudomonadota</taxon>
        <taxon>Betaproteobacteria</taxon>
        <taxon>Burkholderiales</taxon>
        <taxon>Burkholderiaceae</taxon>
        <taxon>Pandoraea</taxon>
    </lineage>
</organism>
<evidence type="ECO:0000313" key="2">
    <source>
        <dbReference type="Proteomes" id="UP000383971"/>
    </source>
</evidence>
<proteinExistence type="predicted"/>